<dbReference type="Pfam" id="PF03009">
    <property type="entry name" value="GDPD"/>
    <property type="match status" value="1"/>
</dbReference>
<dbReference type="InterPro" id="IPR030395">
    <property type="entry name" value="GP_PDE_dom"/>
</dbReference>
<protein>
    <recommendedName>
        <fullName evidence="2">glycerophosphodiester phosphodiesterase</fullName>
        <ecNumber evidence="2">3.1.4.46</ecNumber>
    </recommendedName>
</protein>
<comment type="catalytic activity">
    <reaction evidence="6">
        <text>a sn-glycero-3-phosphodiester + H2O = an alcohol + sn-glycerol 3-phosphate + H(+)</text>
        <dbReference type="Rhea" id="RHEA:12969"/>
        <dbReference type="ChEBI" id="CHEBI:15377"/>
        <dbReference type="ChEBI" id="CHEBI:15378"/>
        <dbReference type="ChEBI" id="CHEBI:30879"/>
        <dbReference type="ChEBI" id="CHEBI:57597"/>
        <dbReference type="ChEBI" id="CHEBI:83408"/>
        <dbReference type="EC" id="3.1.4.46"/>
    </reaction>
</comment>
<evidence type="ECO:0000259" key="7">
    <source>
        <dbReference type="PROSITE" id="PS51704"/>
    </source>
</evidence>
<dbReference type="PANTHER" id="PTHR43620">
    <property type="entry name" value="GLYCEROPHOSPHORYL DIESTER PHOSPHODIESTERASE"/>
    <property type="match status" value="1"/>
</dbReference>
<evidence type="ECO:0000313" key="8">
    <source>
        <dbReference type="EMBL" id="TXF98102.1"/>
    </source>
</evidence>
<evidence type="ECO:0000256" key="1">
    <source>
        <dbReference type="ARBA" id="ARBA00007277"/>
    </source>
</evidence>
<keyword evidence="5" id="KW-0378">Hydrolase</keyword>
<evidence type="ECO:0000256" key="3">
    <source>
        <dbReference type="ARBA" id="ARBA00022729"/>
    </source>
</evidence>
<keyword evidence="9" id="KW-1185">Reference proteome</keyword>
<evidence type="ECO:0000256" key="6">
    <source>
        <dbReference type="ARBA" id="ARBA00047512"/>
    </source>
</evidence>
<evidence type="ECO:0000256" key="2">
    <source>
        <dbReference type="ARBA" id="ARBA00012247"/>
    </source>
</evidence>
<dbReference type="PROSITE" id="PS51704">
    <property type="entry name" value="GP_PDE"/>
    <property type="match status" value="1"/>
</dbReference>
<dbReference type="GO" id="GO:0006629">
    <property type="term" value="P:lipid metabolic process"/>
    <property type="evidence" value="ECO:0007669"/>
    <property type="project" value="InterPro"/>
</dbReference>
<dbReference type="Gene3D" id="3.20.20.190">
    <property type="entry name" value="Phosphatidylinositol (PI) phosphodiesterase"/>
    <property type="match status" value="1"/>
</dbReference>
<accession>A0A5C7FQX2</accession>
<dbReference type="Proteomes" id="UP000321413">
    <property type="component" value="Unassembled WGS sequence"/>
</dbReference>
<evidence type="ECO:0000313" key="9">
    <source>
        <dbReference type="Proteomes" id="UP000321413"/>
    </source>
</evidence>
<dbReference type="EMBL" id="VPFD01000019">
    <property type="protein sequence ID" value="TXF98102.1"/>
    <property type="molecule type" value="Genomic_DNA"/>
</dbReference>
<dbReference type="GO" id="GO:0008889">
    <property type="term" value="F:glycerophosphodiester phosphodiesterase activity"/>
    <property type="evidence" value="ECO:0007669"/>
    <property type="project" value="UniProtKB-EC"/>
</dbReference>
<reference evidence="8 9" key="1">
    <citation type="submission" date="2019-08" db="EMBL/GenBank/DDBJ databases">
        <title>Massilia golmudensis sp. nov., isolated from sand in the Qinghai-Tibetan Plateau.</title>
        <authorList>
            <person name="Zhang B."/>
        </authorList>
    </citation>
    <scope>NUCLEOTIDE SEQUENCE [LARGE SCALE GENOMIC DNA]</scope>
    <source>
        <strain evidence="8 9">GEM5</strain>
    </source>
</reference>
<gene>
    <name evidence="8" type="ORF">FVD38_17490</name>
</gene>
<dbReference type="SUPFAM" id="SSF51695">
    <property type="entry name" value="PLC-like phosphodiesterases"/>
    <property type="match status" value="1"/>
</dbReference>
<sequence length="385" mass="41399">MNAKPDHRRWPVSHLARSLSLRLTGAAFVALLAAGCASHDLKNPGPAWPTTPSVIAHRGASALRPEHTLAAYRKAIEDGADSIEPDLVATRDGVLVARHENEISGTTNVAELAQFAARKASKTIDGVVVSGWFTEDFTLAELKLLRARERIPANRPANVKYDGQYTIPTLQEIIDLVDSESRARNKTIGLVPELKHPSYFKSIGLPLERRVVDVLAANGYRGRDAAVFIQSFETGNLKELRAMAGYRLVQLVSPSGAPHDAIEAGNGLTYADMITPEGLRAIARYADVVAPYKTIVIPRDAAGELGAATRFVEDARGAGLAVHVWTMRPENPFLPTGLRAAPADSPSQRGDAAGEIRAYLEAGVDAVFTDDPATGRTAVDAVRKH</sequence>
<organism evidence="8 9">
    <name type="scientific">Massilia arenae</name>
    <dbReference type="NCBI Taxonomy" id="2603288"/>
    <lineage>
        <taxon>Bacteria</taxon>
        <taxon>Pseudomonadati</taxon>
        <taxon>Pseudomonadota</taxon>
        <taxon>Betaproteobacteria</taxon>
        <taxon>Burkholderiales</taxon>
        <taxon>Oxalobacteraceae</taxon>
        <taxon>Telluria group</taxon>
        <taxon>Massilia</taxon>
    </lineage>
</organism>
<dbReference type="EC" id="3.1.4.46" evidence="2"/>
<dbReference type="PANTHER" id="PTHR43620:SF7">
    <property type="entry name" value="GLYCEROPHOSPHODIESTER PHOSPHODIESTERASE GDPD5-RELATED"/>
    <property type="match status" value="1"/>
</dbReference>
<dbReference type="AlphaFoldDB" id="A0A5C7FQX2"/>
<comment type="caution">
    <text evidence="8">The sequence shown here is derived from an EMBL/GenBank/DDBJ whole genome shotgun (WGS) entry which is preliminary data.</text>
</comment>
<dbReference type="GO" id="GO:0006071">
    <property type="term" value="P:glycerol metabolic process"/>
    <property type="evidence" value="ECO:0007669"/>
    <property type="project" value="UniProtKB-KW"/>
</dbReference>
<keyword evidence="3" id="KW-0732">Signal</keyword>
<feature type="domain" description="GP-PDE" evidence="7">
    <location>
        <begin position="52"/>
        <end position="379"/>
    </location>
</feature>
<evidence type="ECO:0000256" key="5">
    <source>
        <dbReference type="ARBA" id="ARBA00022801"/>
    </source>
</evidence>
<comment type="similarity">
    <text evidence="1">Belongs to the glycerophosphoryl diester phosphodiesterase family.</text>
</comment>
<dbReference type="CDD" id="cd08602">
    <property type="entry name" value="GDPD_ScGlpQ1_like"/>
    <property type="match status" value="1"/>
</dbReference>
<keyword evidence="4" id="KW-0319">Glycerol metabolism</keyword>
<dbReference type="InterPro" id="IPR017946">
    <property type="entry name" value="PLC-like_Pdiesterase_TIM-brl"/>
</dbReference>
<dbReference type="GO" id="GO:0042597">
    <property type="term" value="C:periplasmic space"/>
    <property type="evidence" value="ECO:0007669"/>
    <property type="project" value="TreeGrafter"/>
</dbReference>
<name>A0A5C7FQX2_9BURK</name>
<evidence type="ECO:0000256" key="4">
    <source>
        <dbReference type="ARBA" id="ARBA00022798"/>
    </source>
</evidence>
<proteinExistence type="inferred from homology"/>